<proteinExistence type="predicted"/>
<reference evidence="1 2" key="1">
    <citation type="submission" date="2020-04" db="EMBL/GenBank/DDBJ databases">
        <title>The Whole Genome Analysis of High salt-tolerant Sphingobium yanoikuyae YC-XJ2 with Aryl organophosphorus flame retardants (aryl-OPFRs)-degrading capacity and characteristics of Related phosphotriesterase.</title>
        <authorList>
            <person name="Li X."/>
        </authorList>
    </citation>
    <scope>NUCLEOTIDE SEQUENCE [LARGE SCALE GENOMIC DNA]</scope>
    <source>
        <strain evidence="1 2">YC-XJ2</strain>
    </source>
</reference>
<organism evidence="1 2">
    <name type="scientific">Sphingobium yanoikuyae</name>
    <name type="common">Sphingomonas yanoikuyae</name>
    <dbReference type="NCBI Taxonomy" id="13690"/>
    <lineage>
        <taxon>Bacteria</taxon>
        <taxon>Pseudomonadati</taxon>
        <taxon>Pseudomonadota</taxon>
        <taxon>Alphaproteobacteria</taxon>
        <taxon>Sphingomonadales</taxon>
        <taxon>Sphingomonadaceae</taxon>
        <taxon>Sphingobium</taxon>
    </lineage>
</organism>
<accession>A0A6M4G4D0</accession>
<dbReference type="AlphaFoldDB" id="A0A6M4G4D0"/>
<dbReference type="EMBL" id="CP053021">
    <property type="protein sequence ID" value="QJR01959.1"/>
    <property type="molecule type" value="Genomic_DNA"/>
</dbReference>
<dbReference type="RefSeq" id="WP_169860620.1">
    <property type="nucleotide sequence ID" value="NZ_CP053021.1"/>
</dbReference>
<evidence type="ECO:0000313" key="1">
    <source>
        <dbReference type="EMBL" id="QJR01959.1"/>
    </source>
</evidence>
<dbReference type="Proteomes" id="UP000502611">
    <property type="component" value="Chromosome"/>
</dbReference>
<name>A0A6M4G4D0_SPHYA</name>
<gene>
    <name evidence="1" type="ORF">HH800_06940</name>
</gene>
<protein>
    <submittedName>
        <fullName evidence="1">Uncharacterized protein</fullName>
    </submittedName>
</protein>
<evidence type="ECO:0000313" key="2">
    <source>
        <dbReference type="Proteomes" id="UP000502611"/>
    </source>
</evidence>
<sequence length="256" mass="27375">MTAILVAPLPFTVVSGDAAANRPVSNLSKNPPGLVWRVGGETASFVVQVDAMFDTIALIGSNLRSFDTIRVRVAATAAATVSAPSWDSSAVQAWSGTKIDGAGAKTIIRAPSTMVSRYVRIDIGAPGHLDGFIEAQRLVIGKAVAHDAIDRDAETTWVDSSPSYTGPNWSAFDAYPTVQQTKAAMSWVSSDAYHAEWAPFLSRVGITTPVLFVPFVEDVGRHQTTALFGHVQQSIPVRHPAWNTHNLELTVRALAP</sequence>